<feature type="domain" description="Helix-turn-helix" evidence="2">
    <location>
        <begin position="1"/>
        <end position="52"/>
    </location>
</feature>
<sequence>MLSVIEASKRLGVSPRTVYDLAAPAGPIPCHRIGRRIIFAEEDIQEYLRSCRYTEIKREVASFLNSTVSLRASGSGLESYFRKRGREPKLTPTTDKKRPDSTPLQLVSNGTSTR</sequence>
<dbReference type="InterPro" id="IPR009061">
    <property type="entry name" value="DNA-bd_dom_put_sf"/>
</dbReference>
<dbReference type="Pfam" id="PF12728">
    <property type="entry name" value="HTH_17"/>
    <property type="match status" value="1"/>
</dbReference>
<dbReference type="NCBIfam" id="TIGR01764">
    <property type="entry name" value="excise"/>
    <property type="match status" value="1"/>
</dbReference>
<feature type="compositionally biased region" description="Polar residues" evidence="1">
    <location>
        <begin position="102"/>
        <end position="114"/>
    </location>
</feature>
<evidence type="ECO:0000313" key="4">
    <source>
        <dbReference type="Proteomes" id="UP000294692"/>
    </source>
</evidence>
<dbReference type="InterPro" id="IPR041657">
    <property type="entry name" value="HTH_17"/>
</dbReference>
<keyword evidence="4" id="KW-1185">Reference proteome</keyword>
<proteinExistence type="predicted"/>
<name>A0A4R3UPX7_9BURK</name>
<dbReference type="GO" id="GO:0003677">
    <property type="term" value="F:DNA binding"/>
    <property type="evidence" value="ECO:0007669"/>
    <property type="project" value="InterPro"/>
</dbReference>
<dbReference type="InterPro" id="IPR010093">
    <property type="entry name" value="SinI_DNA-bd"/>
</dbReference>
<dbReference type="SUPFAM" id="SSF46955">
    <property type="entry name" value="Putative DNA-binding domain"/>
    <property type="match status" value="1"/>
</dbReference>
<evidence type="ECO:0000259" key="2">
    <source>
        <dbReference type="Pfam" id="PF12728"/>
    </source>
</evidence>
<evidence type="ECO:0000256" key="1">
    <source>
        <dbReference type="SAM" id="MobiDB-lite"/>
    </source>
</evidence>
<dbReference type="AlphaFoldDB" id="A0A4R3UPX7"/>
<dbReference type="OrthoDB" id="8656928at2"/>
<evidence type="ECO:0000313" key="3">
    <source>
        <dbReference type="EMBL" id="TCU92583.1"/>
    </source>
</evidence>
<protein>
    <submittedName>
        <fullName evidence="3">Excisionase family DNA binding protein</fullName>
    </submittedName>
</protein>
<organism evidence="3 4">
    <name type="scientific">Paracandidimonas soli</name>
    <dbReference type="NCBI Taxonomy" id="1917182"/>
    <lineage>
        <taxon>Bacteria</taxon>
        <taxon>Pseudomonadati</taxon>
        <taxon>Pseudomonadota</taxon>
        <taxon>Betaproteobacteria</taxon>
        <taxon>Burkholderiales</taxon>
        <taxon>Alcaligenaceae</taxon>
        <taxon>Paracandidimonas</taxon>
    </lineage>
</organism>
<gene>
    <name evidence="3" type="ORF">EV686_11420</name>
</gene>
<dbReference type="EMBL" id="SMBX01000014">
    <property type="protein sequence ID" value="TCU92583.1"/>
    <property type="molecule type" value="Genomic_DNA"/>
</dbReference>
<comment type="caution">
    <text evidence="3">The sequence shown here is derived from an EMBL/GenBank/DDBJ whole genome shotgun (WGS) entry which is preliminary data.</text>
</comment>
<dbReference type="Proteomes" id="UP000294692">
    <property type="component" value="Unassembled WGS sequence"/>
</dbReference>
<feature type="region of interest" description="Disordered" evidence="1">
    <location>
        <begin position="76"/>
        <end position="114"/>
    </location>
</feature>
<accession>A0A4R3UPX7</accession>
<reference evidence="3 4" key="1">
    <citation type="submission" date="2019-03" db="EMBL/GenBank/DDBJ databases">
        <title>Genomic Encyclopedia of Type Strains, Phase IV (KMG-IV): sequencing the most valuable type-strain genomes for metagenomic binning, comparative biology and taxonomic classification.</title>
        <authorList>
            <person name="Goeker M."/>
        </authorList>
    </citation>
    <scope>NUCLEOTIDE SEQUENCE [LARGE SCALE GENOMIC DNA]</scope>
    <source>
        <strain evidence="3 4">DSM 100048</strain>
    </source>
</reference>
<dbReference type="RefSeq" id="WP_132478252.1">
    <property type="nucleotide sequence ID" value="NZ_JBHRVM010000001.1"/>
</dbReference>